<name>S4P5P3_9NEOP</name>
<feature type="non-terminal residue" evidence="2">
    <location>
        <position position="245"/>
    </location>
</feature>
<dbReference type="AlphaFoldDB" id="S4P5P3"/>
<reference evidence="2" key="2">
    <citation type="submission" date="2013-05" db="EMBL/GenBank/DDBJ databases">
        <authorList>
            <person name="Carter J.-M."/>
            <person name="Baker S.C."/>
            <person name="Pink R."/>
            <person name="Carter D.R.F."/>
            <person name="Collins A."/>
            <person name="Tomlin J."/>
            <person name="Gibbs M."/>
            <person name="Breuker C.J."/>
        </authorList>
    </citation>
    <scope>NUCLEOTIDE SEQUENCE</scope>
    <source>
        <tissue evidence="2">Ovary</tissue>
    </source>
</reference>
<evidence type="ECO:0000256" key="1">
    <source>
        <dbReference type="SAM" id="MobiDB-lite"/>
    </source>
</evidence>
<feature type="non-terminal residue" evidence="2">
    <location>
        <position position="1"/>
    </location>
</feature>
<accession>S4P5P3</accession>
<organism evidence="2">
    <name type="scientific">Pararge aegeria</name>
    <name type="common">speckled wood butterfly</name>
    <dbReference type="NCBI Taxonomy" id="116150"/>
    <lineage>
        <taxon>Eukaryota</taxon>
        <taxon>Metazoa</taxon>
        <taxon>Ecdysozoa</taxon>
        <taxon>Arthropoda</taxon>
        <taxon>Hexapoda</taxon>
        <taxon>Insecta</taxon>
        <taxon>Pterygota</taxon>
        <taxon>Neoptera</taxon>
        <taxon>Endopterygota</taxon>
        <taxon>Lepidoptera</taxon>
        <taxon>Glossata</taxon>
        <taxon>Ditrysia</taxon>
        <taxon>Papilionoidea</taxon>
        <taxon>Nymphalidae</taxon>
        <taxon>Satyrinae</taxon>
        <taxon>Satyrini</taxon>
        <taxon>Parargina</taxon>
        <taxon>Pararge</taxon>
    </lineage>
</organism>
<reference evidence="2" key="1">
    <citation type="journal article" date="2013" name="BMC Genomics">
        <title>Unscrambling butterfly oogenesis.</title>
        <authorList>
            <person name="Carter J.M."/>
            <person name="Baker S.C."/>
            <person name="Pink R."/>
            <person name="Carter D.R."/>
            <person name="Collins A."/>
            <person name="Tomlin J."/>
            <person name="Gibbs M."/>
            <person name="Breuker C.J."/>
        </authorList>
    </citation>
    <scope>NUCLEOTIDE SEQUENCE</scope>
    <source>
        <tissue evidence="2">Ovary</tissue>
    </source>
</reference>
<feature type="region of interest" description="Disordered" evidence="1">
    <location>
        <begin position="186"/>
        <end position="245"/>
    </location>
</feature>
<sequence length="245" mass="28454">SNNKSALENTLKVIAELKSKEIDLASKKIIARKANNIVDDKNNSKDRDYLDHQLTPDTEDIDIRRNLSDDHDFNDKHLKTIGDDNQQIEPLFKTTENRSRKLSNSSNSSWDEIYIREKDTSKSEENRSKNKRVLRSSRNRNLFTDLDYVNPKLTSKAEKLFDEHDIKRSRKLSNCEDEERNYSDIFDNVPSAHNKKRKRKLSNCMDEEQSYSDIVGNVSSVPNKKSKLSNSKDEKPSISDKFNNV</sequence>
<evidence type="ECO:0000313" key="2">
    <source>
        <dbReference type="EMBL" id="JAA87171.1"/>
    </source>
</evidence>
<dbReference type="EMBL" id="GAIX01005389">
    <property type="protein sequence ID" value="JAA87171.1"/>
    <property type="molecule type" value="Transcribed_RNA"/>
</dbReference>
<proteinExistence type="predicted"/>
<protein>
    <submittedName>
        <fullName evidence="2">Neurofilament triplet M protein</fullName>
    </submittedName>
</protein>